<accession>A0A6J4Q2D2</accession>
<feature type="compositionally biased region" description="Basic and acidic residues" evidence="1">
    <location>
        <begin position="30"/>
        <end position="39"/>
    </location>
</feature>
<dbReference type="EMBL" id="CADCUQ010000765">
    <property type="protein sequence ID" value="CAA9428355.1"/>
    <property type="molecule type" value="Genomic_DNA"/>
</dbReference>
<feature type="compositionally biased region" description="Basic and acidic residues" evidence="1">
    <location>
        <begin position="9"/>
        <end position="19"/>
    </location>
</feature>
<sequence length="39" mass="4139">MVLAPSVGGKREPPPRRLLDGAAVRLQTRARSDPAGRSV</sequence>
<organism evidence="2">
    <name type="scientific">uncultured Phycisphaerae bacterium</name>
    <dbReference type="NCBI Taxonomy" id="904963"/>
    <lineage>
        <taxon>Bacteria</taxon>
        <taxon>Pseudomonadati</taxon>
        <taxon>Planctomycetota</taxon>
        <taxon>Phycisphaerae</taxon>
        <taxon>environmental samples</taxon>
    </lineage>
</organism>
<evidence type="ECO:0000256" key="1">
    <source>
        <dbReference type="SAM" id="MobiDB-lite"/>
    </source>
</evidence>
<proteinExistence type="predicted"/>
<reference evidence="2" key="1">
    <citation type="submission" date="2020-02" db="EMBL/GenBank/DDBJ databases">
        <authorList>
            <person name="Meier V. D."/>
        </authorList>
    </citation>
    <scope>NUCLEOTIDE SEQUENCE</scope>
    <source>
        <strain evidence="2">AVDCRST_MAG64</strain>
    </source>
</reference>
<gene>
    <name evidence="2" type="ORF">AVDCRST_MAG64-3298</name>
</gene>
<protein>
    <submittedName>
        <fullName evidence="2">Uncharacterized protein</fullName>
    </submittedName>
</protein>
<feature type="region of interest" description="Disordered" evidence="1">
    <location>
        <begin position="1"/>
        <end position="39"/>
    </location>
</feature>
<dbReference type="AlphaFoldDB" id="A0A6J4Q2D2"/>
<evidence type="ECO:0000313" key="2">
    <source>
        <dbReference type="EMBL" id="CAA9428355.1"/>
    </source>
</evidence>
<name>A0A6J4Q2D2_9BACT</name>